<evidence type="ECO:0000313" key="2">
    <source>
        <dbReference type="Proteomes" id="UP000824469"/>
    </source>
</evidence>
<comment type="caution">
    <text evidence="1">The sequence shown here is derived from an EMBL/GenBank/DDBJ whole genome shotgun (WGS) entry which is preliminary data.</text>
</comment>
<protein>
    <submittedName>
        <fullName evidence="1">Uncharacterized protein</fullName>
    </submittedName>
</protein>
<sequence length="542" mass="61050">VPKSALAEHLLSTKHPICIDKAKVLASADSYMKRHLREAIEIMQHSNNSNGDNDWTYEAFYYDVVKIYSGKVESSRLVHLCFTRLNTWLILLLYTECSPIWLSNPLNNFVGRRVDVADMATHHLFFGSLKFIQRGFTQSSYTMLLMSSDKEINRGNMSHFRETTQSAGFSQIQSSTLLPDAGWSMSFLIFYQKALCLMNLVTLWAYIYMYRVEDSCERLRLSSQVWGKRNSNKGTSKTIGVLYFKKRISQWIPIKVHDLEKSSNLRLDQARCLELNRGLDLIRTIPPPPIDAVPTLAVVRCNLCKSDLVPPMRAPNLLWCLSPTLVDSDTPLGHTAKVNSCRVRHKCSKHCLADFGQCRPCAVLGGSLKALIMPTHLKGIVRNILDEYTTFATSVLLSLSLDFLYFSHKISAHTLNSSKPLFRVLFGGSPPGLQISGIKAVPNNIDEYNTFATSVLLSLSLDLLYFSLKISAHALNLSKPLFRVLSGGSPPGLQISVFNAPTKDKIHVMIKNKIAALMEQQNFLFSRFVDMLEWTVQLTLSS</sequence>
<reference evidence="1 2" key="1">
    <citation type="journal article" date="2021" name="Nat. Plants">
        <title>The Taxus genome provides insights into paclitaxel biosynthesis.</title>
        <authorList>
            <person name="Xiong X."/>
            <person name="Gou J."/>
            <person name="Liao Q."/>
            <person name="Li Y."/>
            <person name="Zhou Q."/>
            <person name="Bi G."/>
            <person name="Li C."/>
            <person name="Du R."/>
            <person name="Wang X."/>
            <person name="Sun T."/>
            <person name="Guo L."/>
            <person name="Liang H."/>
            <person name="Lu P."/>
            <person name="Wu Y."/>
            <person name="Zhang Z."/>
            <person name="Ro D.K."/>
            <person name="Shang Y."/>
            <person name="Huang S."/>
            <person name="Yan J."/>
        </authorList>
    </citation>
    <scope>NUCLEOTIDE SEQUENCE [LARGE SCALE GENOMIC DNA]</scope>
    <source>
        <strain evidence="1">Ta-2019</strain>
    </source>
</reference>
<name>A0AA38CEE5_TAXCH</name>
<dbReference type="EMBL" id="JAHRHJ020000010">
    <property type="protein sequence ID" value="KAH9297796.1"/>
    <property type="molecule type" value="Genomic_DNA"/>
</dbReference>
<feature type="non-terminal residue" evidence="1">
    <location>
        <position position="1"/>
    </location>
</feature>
<gene>
    <name evidence="1" type="ORF">KI387_029478</name>
</gene>
<feature type="non-terminal residue" evidence="1">
    <location>
        <position position="542"/>
    </location>
</feature>
<proteinExistence type="predicted"/>
<evidence type="ECO:0000313" key="1">
    <source>
        <dbReference type="EMBL" id="KAH9297796.1"/>
    </source>
</evidence>
<dbReference type="AlphaFoldDB" id="A0AA38CEE5"/>
<accession>A0AA38CEE5</accession>
<keyword evidence="2" id="KW-1185">Reference proteome</keyword>
<organism evidence="1 2">
    <name type="scientific">Taxus chinensis</name>
    <name type="common">Chinese yew</name>
    <name type="synonym">Taxus wallichiana var. chinensis</name>
    <dbReference type="NCBI Taxonomy" id="29808"/>
    <lineage>
        <taxon>Eukaryota</taxon>
        <taxon>Viridiplantae</taxon>
        <taxon>Streptophyta</taxon>
        <taxon>Embryophyta</taxon>
        <taxon>Tracheophyta</taxon>
        <taxon>Spermatophyta</taxon>
        <taxon>Pinopsida</taxon>
        <taxon>Pinidae</taxon>
        <taxon>Conifers II</taxon>
        <taxon>Cupressales</taxon>
        <taxon>Taxaceae</taxon>
        <taxon>Taxus</taxon>
    </lineage>
</organism>
<dbReference type="Proteomes" id="UP000824469">
    <property type="component" value="Unassembled WGS sequence"/>
</dbReference>